<name>A0A7X3MRL9_9HYPH</name>
<dbReference type="NCBIfam" id="TIGR01891">
    <property type="entry name" value="amidohydrolases"/>
    <property type="match status" value="1"/>
</dbReference>
<dbReference type="InterPro" id="IPR017145">
    <property type="entry name" value="Aminobenzoyl-glu_utiliz_pB"/>
</dbReference>
<dbReference type="PANTHER" id="PTHR30575:SF0">
    <property type="entry name" value="XAA-ARG DIPEPTIDASE"/>
    <property type="match status" value="1"/>
</dbReference>
<keyword evidence="2" id="KW-0378">Hydrolase</keyword>
<dbReference type="GO" id="GO:0005737">
    <property type="term" value="C:cytoplasm"/>
    <property type="evidence" value="ECO:0007669"/>
    <property type="project" value="TreeGrafter"/>
</dbReference>
<dbReference type="Gene3D" id="3.30.70.360">
    <property type="match status" value="1"/>
</dbReference>
<dbReference type="EMBL" id="WURB01000006">
    <property type="protein sequence ID" value="MXQ11964.1"/>
    <property type="molecule type" value="Genomic_DNA"/>
</dbReference>
<dbReference type="PANTHER" id="PTHR30575">
    <property type="entry name" value="PEPTIDASE M20"/>
    <property type="match status" value="1"/>
</dbReference>
<dbReference type="InterPro" id="IPR036264">
    <property type="entry name" value="Bact_exopeptidase_dim_dom"/>
</dbReference>
<dbReference type="OrthoDB" id="9781032at2"/>
<comment type="caution">
    <text evidence="2">The sequence shown here is derived from an EMBL/GenBank/DDBJ whole genome shotgun (WGS) entry which is preliminary data.</text>
</comment>
<sequence>MQNDSLSLDEIVRRVNAKAADYCALSDRIWAMPELAFEEHRSVAEQIAMLEREGFRITRNVGGMATAFVAEYGKGGPVVGILGEFDALPDLAQVSGVTEHKPTAKGAPGHGCGHNLLGSASALAAVALKDALAAEGIAGTVRYYGCPAEESGSGKTFMARAGLFDDLDAAFCWHPSVVNEVQTTSSLACIQAYFRFTGRAAHAAAAPHVGRSALDAVELMNVGVNYLREHMPSDARVHYAITNTGGDAPNVVQAYAESLYLVRSPHLPDAERLFERVKKIAEGAALMTETSFTVQITDATSNVLPNTVLQEVMYENMKRLGGPGFDETDRAFAAELQKNALTREEILASVAPHDRSLANQVLHDGLLAMPTREEVSMGTTDVGDVSWIVPTVQCHTACFAIGTPFHTWQLVTQGNLPAAHKGMVLAAKAMATTAADCLRNPDIVVRAKAELKERTGGRSYVCPIPPEVTPDDLRAKAA</sequence>
<dbReference type="CDD" id="cd05673">
    <property type="entry name" value="M20_Acy1L2_AbgB"/>
    <property type="match status" value="1"/>
</dbReference>
<gene>
    <name evidence="2" type="ORF">GR328_10915</name>
</gene>
<dbReference type="InterPro" id="IPR052030">
    <property type="entry name" value="Peptidase_M20/M20A_hydrolases"/>
</dbReference>
<dbReference type="Pfam" id="PF07687">
    <property type="entry name" value="M20_dimer"/>
    <property type="match status" value="1"/>
</dbReference>
<proteinExistence type="predicted"/>
<organism evidence="2 3">
    <name type="scientific">Microvirga makkahensis</name>
    <dbReference type="NCBI Taxonomy" id="1128670"/>
    <lineage>
        <taxon>Bacteria</taxon>
        <taxon>Pseudomonadati</taxon>
        <taxon>Pseudomonadota</taxon>
        <taxon>Alphaproteobacteria</taxon>
        <taxon>Hyphomicrobiales</taxon>
        <taxon>Methylobacteriaceae</taxon>
        <taxon>Microvirga</taxon>
    </lineage>
</organism>
<evidence type="ECO:0000313" key="3">
    <source>
        <dbReference type="Proteomes" id="UP000436483"/>
    </source>
</evidence>
<reference evidence="2 3" key="1">
    <citation type="submission" date="2019-12" db="EMBL/GenBank/DDBJ databases">
        <authorList>
            <person name="Yuan C.-G."/>
        </authorList>
    </citation>
    <scope>NUCLEOTIDE SEQUENCE [LARGE SCALE GENOMIC DNA]</scope>
    <source>
        <strain evidence="2 3">KCTC 23863</strain>
    </source>
</reference>
<protein>
    <submittedName>
        <fullName evidence="2">Amidohydrolase</fullName>
    </submittedName>
</protein>
<dbReference type="RefSeq" id="WP_160884549.1">
    <property type="nucleotide sequence ID" value="NZ_WURB01000006.1"/>
</dbReference>
<dbReference type="InterPro" id="IPR011650">
    <property type="entry name" value="Peptidase_M20_dimer"/>
</dbReference>
<evidence type="ECO:0000259" key="1">
    <source>
        <dbReference type="Pfam" id="PF07687"/>
    </source>
</evidence>
<dbReference type="Proteomes" id="UP000436483">
    <property type="component" value="Unassembled WGS sequence"/>
</dbReference>
<dbReference type="PIRSF" id="PIRSF037227">
    <property type="entry name" value="Aminobenzoyl-glu_utiliz_pB"/>
    <property type="match status" value="1"/>
</dbReference>
<feature type="domain" description="Peptidase M20 dimerisation" evidence="1">
    <location>
        <begin position="192"/>
        <end position="284"/>
    </location>
</feature>
<accession>A0A7X3MRL9</accession>
<dbReference type="GO" id="GO:0046657">
    <property type="term" value="P:folic acid catabolic process"/>
    <property type="evidence" value="ECO:0007669"/>
    <property type="project" value="TreeGrafter"/>
</dbReference>
<evidence type="ECO:0000313" key="2">
    <source>
        <dbReference type="EMBL" id="MXQ11964.1"/>
    </source>
</evidence>
<keyword evidence="3" id="KW-1185">Reference proteome</keyword>
<dbReference type="GO" id="GO:0071713">
    <property type="term" value="F:para-aminobenzoyl-glutamate hydrolase activity"/>
    <property type="evidence" value="ECO:0007669"/>
    <property type="project" value="TreeGrafter"/>
</dbReference>
<dbReference type="InterPro" id="IPR017439">
    <property type="entry name" value="Amidohydrolase"/>
</dbReference>
<dbReference type="SUPFAM" id="SSF53187">
    <property type="entry name" value="Zn-dependent exopeptidases"/>
    <property type="match status" value="1"/>
</dbReference>
<dbReference type="AlphaFoldDB" id="A0A7X3MRL9"/>
<dbReference type="GO" id="GO:0016805">
    <property type="term" value="F:dipeptidase activity"/>
    <property type="evidence" value="ECO:0007669"/>
    <property type="project" value="TreeGrafter"/>
</dbReference>
<reference evidence="2 3" key="2">
    <citation type="submission" date="2020-01" db="EMBL/GenBank/DDBJ databases">
        <title>Microvirga sp. nov., an arsenate reduction bacterium isolated from Tibet hotspring sediments.</title>
        <authorList>
            <person name="Xian W.-D."/>
            <person name="Li W.-J."/>
        </authorList>
    </citation>
    <scope>NUCLEOTIDE SEQUENCE [LARGE SCALE GENOMIC DNA]</scope>
    <source>
        <strain evidence="2 3">KCTC 23863</strain>
    </source>
</reference>
<dbReference type="SUPFAM" id="SSF55031">
    <property type="entry name" value="Bacterial exopeptidase dimerisation domain"/>
    <property type="match status" value="1"/>
</dbReference>
<dbReference type="FunFam" id="3.30.70.360:FF:000004">
    <property type="entry name" value="Peptidase M20 domain-containing protein 2"/>
    <property type="match status" value="1"/>
</dbReference>
<dbReference type="Gene3D" id="3.40.630.10">
    <property type="entry name" value="Zn peptidases"/>
    <property type="match status" value="1"/>
</dbReference>